<sequence>MHYLGLALYAEGPTDYYFLRPLLLRLCEEICLNEANQSVEFGEEVISLNEPARMKDAPREERIIEAAREARGAWRIVFIHTDGAGSAERARATCAQPAIDRLAQELPNDGVGIAVVPIRETESWALADGDAIRRVFGTPLSDEVLELPRNAADVETTRDPKRTLHLAFLKTNPSSRKRRQGVSPMLNALGEAVSLDRLRRLSGFQALETELRLGMRRLGILSELRS</sequence>
<gene>
    <name evidence="1" type="ORF">E6Q80_18755</name>
</gene>
<dbReference type="RefSeq" id="WP_276661181.1">
    <property type="nucleotide sequence ID" value="NZ_SSFD01000313.1"/>
</dbReference>
<reference evidence="1 2" key="1">
    <citation type="submission" date="2018-09" db="EMBL/GenBank/DDBJ databases">
        <title>Metagenome Assembled Genomes from an Advanced Water Purification Facility.</title>
        <authorList>
            <person name="Stamps B.W."/>
            <person name="Spear J.R."/>
        </authorList>
    </citation>
    <scope>NUCLEOTIDE SEQUENCE [LARGE SCALE GENOMIC DNA]</scope>
    <source>
        <strain evidence="1">Bin_27_1</strain>
    </source>
</reference>
<dbReference type="AlphaFoldDB" id="A0A5C7SBS3"/>
<dbReference type="EMBL" id="SSFD01000313">
    <property type="protein sequence ID" value="TXH80376.1"/>
    <property type="molecule type" value="Genomic_DNA"/>
</dbReference>
<proteinExistence type="predicted"/>
<evidence type="ECO:0000313" key="2">
    <source>
        <dbReference type="Proteomes" id="UP000321192"/>
    </source>
</evidence>
<evidence type="ECO:0000313" key="1">
    <source>
        <dbReference type="EMBL" id="TXH80376.1"/>
    </source>
</evidence>
<protein>
    <submittedName>
        <fullName evidence="1">DUF4276 family protein</fullName>
    </submittedName>
</protein>
<dbReference type="Proteomes" id="UP000321192">
    <property type="component" value="Unassembled WGS sequence"/>
</dbReference>
<accession>A0A5C7SBS3</accession>
<comment type="caution">
    <text evidence="1">The sequence shown here is derived from an EMBL/GenBank/DDBJ whole genome shotgun (WGS) entry which is preliminary data.</text>
</comment>
<organism evidence="1 2">
    <name type="scientific">Thauera aminoaromatica</name>
    <dbReference type="NCBI Taxonomy" id="164330"/>
    <lineage>
        <taxon>Bacteria</taxon>
        <taxon>Pseudomonadati</taxon>
        <taxon>Pseudomonadota</taxon>
        <taxon>Betaproteobacteria</taxon>
        <taxon>Rhodocyclales</taxon>
        <taxon>Zoogloeaceae</taxon>
        <taxon>Thauera</taxon>
    </lineage>
</organism>
<name>A0A5C7SBS3_THASP</name>